<sequence length="259" mass="28613">MEPRQGRASQEQQMALLEFMENHGDLAKPQPGPQGRLLSNQLWTDLTELLNSMGGGVLKSTEKWKKVWADWKTKTKKKAILIKRHTSGTGGGPSNGLTLTAPEERLIAIMGVNAVEGQPNISELGFNRRPVNPSHANLVHREDASSIIIQAATLLVCRRHDKKKKIDLLQKSMTHNSLSSPNSLLSSPNILLSSPNSLLSSPNSLLSSPNSLENAMLRLGDSDTGSWSRPIRPHPLLRNEEHAGEEKRRLKGRVWSSPR</sequence>
<evidence type="ECO:0000259" key="7">
    <source>
        <dbReference type="Pfam" id="PF13873"/>
    </source>
</evidence>
<reference evidence="8" key="1">
    <citation type="submission" date="2020-11" db="EMBL/GenBank/DDBJ databases">
        <authorList>
            <person name="Whiteford S."/>
        </authorList>
    </citation>
    <scope>NUCLEOTIDE SEQUENCE</scope>
</reference>
<evidence type="ECO:0000256" key="3">
    <source>
        <dbReference type="ARBA" id="ARBA00023015"/>
    </source>
</evidence>
<feature type="domain" description="Myb/SANT-like DNA-binding" evidence="7">
    <location>
        <begin position="5"/>
        <end position="79"/>
    </location>
</feature>
<proteinExistence type="predicted"/>
<dbReference type="Proteomes" id="UP000653454">
    <property type="component" value="Unassembled WGS sequence"/>
</dbReference>
<dbReference type="PANTHER" id="PTHR23098">
    <property type="entry name" value="AGAP001331-PA-RELATED"/>
    <property type="match status" value="1"/>
</dbReference>
<evidence type="ECO:0000256" key="2">
    <source>
        <dbReference type="ARBA" id="ARBA00016807"/>
    </source>
</evidence>
<name>A0A8S4DJJ6_PLUXY</name>
<dbReference type="PANTHER" id="PTHR23098:SF16">
    <property type="entry name" value="REGULATORY PROTEIN ZESTE"/>
    <property type="match status" value="1"/>
</dbReference>
<dbReference type="InterPro" id="IPR028002">
    <property type="entry name" value="Myb_DNA-bind_5"/>
</dbReference>
<evidence type="ECO:0000313" key="9">
    <source>
        <dbReference type="Proteomes" id="UP000653454"/>
    </source>
</evidence>
<gene>
    <name evidence="8" type="ORF">PLXY2_LOCUS2321</name>
</gene>
<comment type="subunit">
    <text evidence="1">Self-associates forming complexes of several hundred monomers.</text>
</comment>
<dbReference type="Pfam" id="PF13873">
    <property type="entry name" value="Myb_DNA-bind_5"/>
    <property type="match status" value="1"/>
</dbReference>
<feature type="compositionally biased region" description="Basic and acidic residues" evidence="6">
    <location>
        <begin position="237"/>
        <end position="248"/>
    </location>
</feature>
<evidence type="ECO:0000256" key="4">
    <source>
        <dbReference type="ARBA" id="ARBA00023163"/>
    </source>
</evidence>
<keyword evidence="4" id="KW-0804">Transcription</keyword>
<dbReference type="GO" id="GO:0005634">
    <property type="term" value="C:nucleus"/>
    <property type="evidence" value="ECO:0007669"/>
    <property type="project" value="TreeGrafter"/>
</dbReference>
<feature type="region of interest" description="Disordered" evidence="6">
    <location>
        <begin position="217"/>
        <end position="259"/>
    </location>
</feature>
<accession>A0A8S4DJJ6</accession>
<evidence type="ECO:0000256" key="5">
    <source>
        <dbReference type="ARBA" id="ARBA00025466"/>
    </source>
</evidence>
<comment type="function">
    <text evidence="5">Involved in transvection phenomena (= synapsis-dependent gene expression), where the synaptic pairing of chromosomes carrying genes with which zeste interacts influences the expression of these genes. Zeste binds to DNA and stimulates transcription from a nearby promoter.</text>
</comment>
<evidence type="ECO:0000256" key="6">
    <source>
        <dbReference type="SAM" id="MobiDB-lite"/>
    </source>
</evidence>
<dbReference type="EMBL" id="CAJHNJ030000005">
    <property type="protein sequence ID" value="CAG9099939.1"/>
    <property type="molecule type" value="Genomic_DNA"/>
</dbReference>
<dbReference type="AlphaFoldDB" id="A0A8S4DJJ6"/>
<evidence type="ECO:0000256" key="1">
    <source>
        <dbReference type="ARBA" id="ARBA00011764"/>
    </source>
</evidence>
<organism evidence="8 9">
    <name type="scientific">Plutella xylostella</name>
    <name type="common">Diamondback moth</name>
    <name type="synonym">Plutella maculipennis</name>
    <dbReference type="NCBI Taxonomy" id="51655"/>
    <lineage>
        <taxon>Eukaryota</taxon>
        <taxon>Metazoa</taxon>
        <taxon>Ecdysozoa</taxon>
        <taxon>Arthropoda</taxon>
        <taxon>Hexapoda</taxon>
        <taxon>Insecta</taxon>
        <taxon>Pterygota</taxon>
        <taxon>Neoptera</taxon>
        <taxon>Endopterygota</taxon>
        <taxon>Lepidoptera</taxon>
        <taxon>Glossata</taxon>
        <taxon>Ditrysia</taxon>
        <taxon>Yponomeutoidea</taxon>
        <taxon>Plutellidae</taxon>
        <taxon>Plutella</taxon>
    </lineage>
</organism>
<keyword evidence="9" id="KW-1185">Reference proteome</keyword>
<evidence type="ECO:0000313" key="8">
    <source>
        <dbReference type="EMBL" id="CAG9099939.1"/>
    </source>
</evidence>
<protein>
    <recommendedName>
        <fullName evidence="2">Regulatory protein zeste</fullName>
    </recommendedName>
</protein>
<comment type="caution">
    <text evidence="8">The sequence shown here is derived from an EMBL/GenBank/DDBJ whole genome shotgun (WGS) entry which is preliminary data.</text>
</comment>
<keyword evidence="3" id="KW-0805">Transcription regulation</keyword>